<dbReference type="CDD" id="cd01335">
    <property type="entry name" value="Radical_SAM"/>
    <property type="match status" value="1"/>
</dbReference>
<dbReference type="HOGENOM" id="CLU_390115_0_0_11"/>
<dbReference type="SFLD" id="SFLDG01386">
    <property type="entry name" value="main_SPASM_domain-containing"/>
    <property type="match status" value="1"/>
</dbReference>
<dbReference type="Gene3D" id="3.20.20.70">
    <property type="entry name" value="Aldolase class I"/>
    <property type="match status" value="1"/>
</dbReference>
<keyword evidence="4" id="KW-0411">Iron-sulfur</keyword>
<dbReference type="PANTHER" id="PTHR43273:SF8">
    <property type="entry name" value="RADICAL SAM DOMAIN PROTEIN"/>
    <property type="match status" value="1"/>
</dbReference>
<dbReference type="GO" id="GO:0051536">
    <property type="term" value="F:iron-sulfur cluster binding"/>
    <property type="evidence" value="ECO:0007669"/>
    <property type="project" value="UniProtKB-KW"/>
</dbReference>
<dbReference type="SFLD" id="SFLDS00029">
    <property type="entry name" value="Radical_SAM"/>
    <property type="match status" value="1"/>
</dbReference>
<dbReference type="PATRIC" id="fig|512565.3.peg.2356"/>
<dbReference type="NCBIfam" id="TIGR04269">
    <property type="entry name" value="SAM_SPASM_FxsB"/>
    <property type="match status" value="1"/>
</dbReference>
<feature type="domain" description="Radical SAM core" evidence="5">
    <location>
        <begin position="12"/>
        <end position="249"/>
    </location>
</feature>
<evidence type="ECO:0000256" key="4">
    <source>
        <dbReference type="ARBA" id="ARBA00023014"/>
    </source>
</evidence>
<dbReference type="SFLD" id="SFLDG01067">
    <property type="entry name" value="SPASM/twitch_domain_containing"/>
    <property type="match status" value="1"/>
</dbReference>
<evidence type="ECO:0000256" key="2">
    <source>
        <dbReference type="ARBA" id="ARBA00022723"/>
    </source>
</evidence>
<reference evidence="6 7" key="1">
    <citation type="submission" date="2012-02" db="EMBL/GenBank/DDBJ databases">
        <title>Complete genome sequence of Actinoplanes missouriensis 431 (= NBRC 102363).</title>
        <authorList>
            <person name="Ohnishi Y."/>
            <person name="Ishikawa J."/>
            <person name="Sekine M."/>
            <person name="Hosoyama A."/>
            <person name="Harada T."/>
            <person name="Narita H."/>
            <person name="Hata T."/>
            <person name="Konno Y."/>
            <person name="Tutikane K."/>
            <person name="Fujita N."/>
            <person name="Horinouchi S."/>
            <person name="Hayakawa M."/>
        </authorList>
    </citation>
    <scope>NUCLEOTIDE SEQUENCE [LARGE SCALE GENOMIC DNA]</scope>
    <source>
        <strain evidence="7">ATCC 14538 / DSM 43046 / CBS 188.64 / JCM 3121 / NBRC 102363 / NCIMB 12654 / NRRL B-3342 / UNCC 431</strain>
    </source>
</reference>
<evidence type="ECO:0000313" key="6">
    <source>
        <dbReference type="EMBL" id="BAL87579.1"/>
    </source>
</evidence>
<organism evidence="6 7">
    <name type="scientific">Actinoplanes missouriensis (strain ATCC 14538 / DSM 43046 / CBS 188.64 / JCM 3121 / NBRC 102363 / NCIMB 12654 / NRRL B-3342 / UNCC 431)</name>
    <dbReference type="NCBI Taxonomy" id="512565"/>
    <lineage>
        <taxon>Bacteria</taxon>
        <taxon>Bacillati</taxon>
        <taxon>Actinomycetota</taxon>
        <taxon>Actinomycetes</taxon>
        <taxon>Micromonosporales</taxon>
        <taxon>Micromonosporaceae</taxon>
        <taxon>Actinoplanes</taxon>
    </lineage>
</organism>
<sequence length="770" mass="83461">MPARAGDEAGGAHPLSQFVLKVHGRCDLKCDHCYVYEHADQSWMTKARAMSADVARAAARRIAEHAARWELPRVRVVVHGGEPLLLGPAGLDRLITEIRTPIEKVTRLSLTMQTNGVRFNPATGDVLKRHGVRVGVSLDGDREANDRHRRFANGAGSFDQVQAALALLRTPAYRELYAGLLCTIDIRNSPDRVYEALLAERPPAVDFLLPHATWENPPPRPDGDPTPYATWLSVIHRRWLADGRPMRIRLFDGLHSTARGGRSGSEQLGADTVDMVVIETGGEYEQADSVKTAYDGAPATGLSVLTHPVDEVSRLRPIAVRQRGVAGLNEICRSCPVVQQCAGGLYAHRFRAGHGFDNPSVYCADLRVLIDRTNEETRMHQADAKPGETGPADVIDQIASGFGDEATIAWLTGQQHAVTRALVVAAVEQHGETAGWRALTELEEGHAGAVRHVLAHPYVRAWAVGMLRTGDAAGLPYLGGLAAAAAVHASVPVETDVRIEQGVVTLPTVGTLYWPEPVTAPARIAADPGKLRLTGPDGVVLTVDLSQPGSTAHWQPARHIARDGWSVRIEDGDPARDCHGWTPAARLDDQAVAQWRDSLTAAWRLIDVELPEYAPALRAGLKVIMPLEPDPAGRQRASTAMDAFGSLSAVPVGPAELAVLLVHEFQHAKLGALLDLYDLHDPDSDARITVGWKTESRPVEAALQGVYAHAAVADVWRRRVGHDPRAPELYAMYHRWTVDAVAALRETGALTPLGAAFVDRMAATIRSWDS</sequence>
<dbReference type="OrthoDB" id="9782387at2"/>
<proteinExistence type="predicted"/>
<dbReference type="SFLD" id="SFLDG01072">
    <property type="entry name" value="dehydrogenase_like"/>
    <property type="match status" value="1"/>
</dbReference>
<keyword evidence="3" id="KW-0408">Iron</keyword>
<dbReference type="KEGG" id="ams:AMIS_23590"/>
<dbReference type="SUPFAM" id="SSF102114">
    <property type="entry name" value="Radical SAM enzymes"/>
    <property type="match status" value="1"/>
</dbReference>
<dbReference type="NCBIfam" id="TIGR04267">
    <property type="entry name" value="mod_HExxH"/>
    <property type="match status" value="1"/>
</dbReference>
<name>I0H3J2_ACTM4</name>
<dbReference type="InterPro" id="IPR013785">
    <property type="entry name" value="Aldolase_TIM"/>
</dbReference>
<keyword evidence="1" id="KW-0949">S-adenosyl-L-methionine</keyword>
<dbReference type="GO" id="GO:0016491">
    <property type="term" value="F:oxidoreductase activity"/>
    <property type="evidence" value="ECO:0007669"/>
    <property type="project" value="InterPro"/>
</dbReference>
<accession>I0H3J2</accession>
<evidence type="ECO:0000259" key="5">
    <source>
        <dbReference type="PROSITE" id="PS51918"/>
    </source>
</evidence>
<dbReference type="PANTHER" id="PTHR43273">
    <property type="entry name" value="ANAEROBIC SULFATASE-MATURATING ENZYME HOMOLOG ASLB-RELATED"/>
    <property type="match status" value="1"/>
</dbReference>
<gene>
    <name evidence="6" type="ordered locus">AMIS_23590</name>
</gene>
<evidence type="ECO:0000256" key="3">
    <source>
        <dbReference type="ARBA" id="ARBA00023004"/>
    </source>
</evidence>
<dbReference type="eggNOG" id="COG0641">
    <property type="taxonomic scope" value="Bacteria"/>
</dbReference>
<dbReference type="InterPro" id="IPR058240">
    <property type="entry name" value="rSAM_sf"/>
</dbReference>
<keyword evidence="2" id="KW-0479">Metal-binding</keyword>
<dbReference type="InterPro" id="IPR026335">
    <property type="entry name" value="rSAM_SPASM_FxsB"/>
</dbReference>
<dbReference type="STRING" id="512565.AMIS_23590"/>
<evidence type="ECO:0000313" key="7">
    <source>
        <dbReference type="Proteomes" id="UP000007882"/>
    </source>
</evidence>
<dbReference type="InterPro" id="IPR007197">
    <property type="entry name" value="rSAM"/>
</dbReference>
<protein>
    <recommendedName>
        <fullName evidence="5">Radical SAM core domain-containing protein</fullName>
    </recommendedName>
</protein>
<dbReference type="AlphaFoldDB" id="I0H3J2"/>
<dbReference type="Proteomes" id="UP000007882">
    <property type="component" value="Chromosome"/>
</dbReference>
<dbReference type="PROSITE" id="PS51918">
    <property type="entry name" value="RADICAL_SAM"/>
    <property type="match status" value="1"/>
</dbReference>
<evidence type="ECO:0000256" key="1">
    <source>
        <dbReference type="ARBA" id="ARBA00022691"/>
    </source>
</evidence>
<dbReference type="GO" id="GO:0046872">
    <property type="term" value="F:metal ion binding"/>
    <property type="evidence" value="ECO:0007669"/>
    <property type="project" value="UniProtKB-KW"/>
</dbReference>
<dbReference type="InterPro" id="IPR023867">
    <property type="entry name" value="Sulphatase_maturase_rSAM"/>
</dbReference>
<keyword evidence="7" id="KW-1185">Reference proteome</keyword>
<dbReference type="InterPro" id="IPR026337">
    <property type="entry name" value="AKG_HExxH"/>
</dbReference>
<dbReference type="Pfam" id="PF04055">
    <property type="entry name" value="Radical_SAM"/>
    <property type="match status" value="1"/>
</dbReference>
<dbReference type="RefSeq" id="WP_014442474.1">
    <property type="nucleotide sequence ID" value="NC_017093.1"/>
</dbReference>
<dbReference type="EMBL" id="AP012319">
    <property type="protein sequence ID" value="BAL87579.1"/>
    <property type="molecule type" value="Genomic_DNA"/>
</dbReference>